<feature type="region of interest" description="Disordered" evidence="1">
    <location>
        <begin position="64"/>
        <end position="151"/>
    </location>
</feature>
<sequence>MATLFTARRKPKRVAREEPDNLPDDGDEGTLRPRLSPTHVHCMLLYLTLLRQFSVIVPADGEYVDTGPIVRRPTHNAPRTKSKLRVSFNPAEPGEEDGSGAGEAADSGAASQSKSATRLGLSSTAQDIISRRDHEDRDGEGQNHDRPKYNKAYLDELRNSTPSTPRDLSSCGSPSLDLVEPSTNLELDLESKFGKPATLSSAISSHIPGAAEIREKKERRARLAKEQAAESTEDFIALEDYDSDGEFKPRRMQVSSYLAPPREKETRLVREDEDIAEGFDDFVEDTGRVTLSKKGRREQSRKEKETIRNLINEAEGASPDNSLDGDGGSASDSDYERRREYELAQTHHGMDGLSSHAVHKRQLNRPRQPRETTPIPKLSVGLTRLRDMVSALEFERAKIVKRKAGIEREKAEIKQSQDHIQRSLEEAGQELERVRREHAERVNGARSGTHMETDGRHRDPSNPAAAVAERGLESFGDHHL</sequence>
<feature type="compositionally biased region" description="Basic and acidic residues" evidence="1">
    <location>
        <begin position="129"/>
        <end position="151"/>
    </location>
</feature>
<dbReference type="EMBL" id="AMGX01000012">
    <property type="protein sequence ID" value="EXJ68910.1"/>
    <property type="molecule type" value="Genomic_DNA"/>
</dbReference>
<dbReference type="AlphaFoldDB" id="W9WV51"/>
<evidence type="ECO:0000313" key="2">
    <source>
        <dbReference type="EMBL" id="EXJ68910.1"/>
    </source>
</evidence>
<dbReference type="InterPro" id="IPR028211">
    <property type="entry name" value="Ntr2"/>
</dbReference>
<feature type="region of interest" description="Disordered" evidence="1">
    <location>
        <begin position="436"/>
        <end position="480"/>
    </location>
</feature>
<feature type="compositionally biased region" description="Basic and acidic residues" evidence="1">
    <location>
        <begin position="436"/>
        <end position="460"/>
    </location>
</feature>
<feature type="region of interest" description="Disordered" evidence="1">
    <location>
        <begin position="1"/>
        <end position="34"/>
    </location>
</feature>
<feature type="compositionally biased region" description="Basic and acidic residues" evidence="1">
    <location>
        <begin position="470"/>
        <end position="480"/>
    </location>
</feature>
<name>W9WV51_9EURO</name>
<dbReference type="GO" id="GO:0000390">
    <property type="term" value="P:spliceosomal complex disassembly"/>
    <property type="evidence" value="ECO:0007669"/>
    <property type="project" value="InterPro"/>
</dbReference>
<feature type="compositionally biased region" description="Polar residues" evidence="1">
    <location>
        <begin position="111"/>
        <end position="127"/>
    </location>
</feature>
<gene>
    <name evidence="2" type="ORF">A1O5_07842</name>
</gene>
<feature type="compositionally biased region" description="Basic residues" evidence="1">
    <location>
        <begin position="72"/>
        <end position="84"/>
    </location>
</feature>
<feature type="region of interest" description="Disordered" evidence="1">
    <location>
        <begin position="311"/>
        <end position="375"/>
    </location>
</feature>
<accession>W9WV51</accession>
<dbReference type="GO" id="GO:0071008">
    <property type="term" value="C:U2-type post-mRNA release spliceosomal complex"/>
    <property type="evidence" value="ECO:0007669"/>
    <property type="project" value="InterPro"/>
</dbReference>
<protein>
    <submittedName>
        <fullName evidence="2">Uncharacterized protein</fullName>
    </submittedName>
</protein>
<dbReference type="RefSeq" id="XP_007746620.1">
    <property type="nucleotide sequence ID" value="XM_007748430.1"/>
</dbReference>
<dbReference type="eggNOG" id="ENOG502S5MV">
    <property type="taxonomic scope" value="Eukaryota"/>
</dbReference>
<dbReference type="Pfam" id="PF15458">
    <property type="entry name" value="NTR2"/>
    <property type="match status" value="1"/>
</dbReference>
<evidence type="ECO:0000256" key="1">
    <source>
        <dbReference type="SAM" id="MobiDB-lite"/>
    </source>
</evidence>
<dbReference type="OrthoDB" id="429427at2759"/>
<dbReference type="Proteomes" id="UP000019471">
    <property type="component" value="Unassembled WGS sequence"/>
</dbReference>
<feature type="region of interest" description="Disordered" evidence="1">
    <location>
        <begin position="158"/>
        <end position="177"/>
    </location>
</feature>
<organism evidence="2 3">
    <name type="scientific">Cladophialophora psammophila CBS 110553</name>
    <dbReference type="NCBI Taxonomy" id="1182543"/>
    <lineage>
        <taxon>Eukaryota</taxon>
        <taxon>Fungi</taxon>
        <taxon>Dikarya</taxon>
        <taxon>Ascomycota</taxon>
        <taxon>Pezizomycotina</taxon>
        <taxon>Eurotiomycetes</taxon>
        <taxon>Chaetothyriomycetidae</taxon>
        <taxon>Chaetothyriales</taxon>
        <taxon>Herpotrichiellaceae</taxon>
        <taxon>Cladophialophora</taxon>
    </lineage>
</organism>
<comment type="caution">
    <text evidence="2">The sequence shown here is derived from an EMBL/GenBank/DDBJ whole genome shotgun (WGS) entry which is preliminary data.</text>
</comment>
<dbReference type="HOGENOM" id="CLU_031138_1_0_1"/>
<dbReference type="STRING" id="1182543.W9WV51"/>
<proteinExistence type="predicted"/>
<reference evidence="2 3" key="1">
    <citation type="submission" date="2013-03" db="EMBL/GenBank/DDBJ databases">
        <title>The Genome Sequence of Cladophialophora psammophila CBS 110553.</title>
        <authorList>
            <consortium name="The Broad Institute Genomics Platform"/>
            <person name="Cuomo C."/>
            <person name="de Hoog S."/>
            <person name="Gorbushina A."/>
            <person name="Walker B."/>
            <person name="Young S.K."/>
            <person name="Zeng Q."/>
            <person name="Gargeya S."/>
            <person name="Fitzgerald M."/>
            <person name="Haas B."/>
            <person name="Abouelleil A."/>
            <person name="Allen A.W."/>
            <person name="Alvarado L."/>
            <person name="Arachchi H.M."/>
            <person name="Berlin A.M."/>
            <person name="Chapman S.B."/>
            <person name="Gainer-Dewar J."/>
            <person name="Goldberg J."/>
            <person name="Griggs A."/>
            <person name="Gujja S."/>
            <person name="Hansen M."/>
            <person name="Howarth C."/>
            <person name="Imamovic A."/>
            <person name="Ireland A."/>
            <person name="Larimer J."/>
            <person name="McCowan C."/>
            <person name="Murphy C."/>
            <person name="Pearson M."/>
            <person name="Poon T.W."/>
            <person name="Priest M."/>
            <person name="Roberts A."/>
            <person name="Saif S."/>
            <person name="Shea T."/>
            <person name="Sisk P."/>
            <person name="Sykes S."/>
            <person name="Wortman J."/>
            <person name="Nusbaum C."/>
            <person name="Birren B."/>
        </authorList>
    </citation>
    <scope>NUCLEOTIDE SEQUENCE [LARGE SCALE GENOMIC DNA]</scope>
    <source>
        <strain evidence="2 3">CBS 110553</strain>
    </source>
</reference>
<dbReference type="GeneID" id="19192547"/>
<feature type="compositionally biased region" description="Polar residues" evidence="1">
    <location>
        <begin position="159"/>
        <end position="173"/>
    </location>
</feature>
<evidence type="ECO:0000313" key="3">
    <source>
        <dbReference type="Proteomes" id="UP000019471"/>
    </source>
</evidence>
<keyword evidence="3" id="KW-1185">Reference proteome</keyword>